<gene>
    <name evidence="1" type="ORF">MSG28_006456</name>
</gene>
<protein>
    <submittedName>
        <fullName evidence="1">Uncharacterized protein</fullName>
    </submittedName>
</protein>
<evidence type="ECO:0000313" key="1">
    <source>
        <dbReference type="EMBL" id="KAI8422685.1"/>
    </source>
</evidence>
<comment type="caution">
    <text evidence="1">The sequence shown here is derived from an EMBL/GenBank/DDBJ whole genome shotgun (WGS) entry which is preliminary data.</text>
</comment>
<evidence type="ECO:0000313" key="2">
    <source>
        <dbReference type="Proteomes" id="UP001064048"/>
    </source>
</evidence>
<reference evidence="1 2" key="1">
    <citation type="journal article" date="2022" name="Genome Biol. Evol.">
        <title>The Spruce Budworm Genome: Reconstructing the Evolutionary History of Antifreeze Proteins.</title>
        <authorList>
            <person name="Beliveau C."/>
            <person name="Gagne P."/>
            <person name="Picq S."/>
            <person name="Vernygora O."/>
            <person name="Keeling C.I."/>
            <person name="Pinkney K."/>
            <person name="Doucet D."/>
            <person name="Wen F."/>
            <person name="Johnston J.S."/>
            <person name="Maaroufi H."/>
            <person name="Boyle B."/>
            <person name="Laroche J."/>
            <person name="Dewar K."/>
            <person name="Juretic N."/>
            <person name="Blackburn G."/>
            <person name="Nisole A."/>
            <person name="Brunet B."/>
            <person name="Brandao M."/>
            <person name="Lumley L."/>
            <person name="Duan J."/>
            <person name="Quan G."/>
            <person name="Lucarotti C.J."/>
            <person name="Roe A.D."/>
            <person name="Sperling F.A.H."/>
            <person name="Levesque R.C."/>
            <person name="Cusson M."/>
        </authorList>
    </citation>
    <scope>NUCLEOTIDE SEQUENCE [LARGE SCALE GENOMIC DNA]</scope>
    <source>
        <strain evidence="1">Glfc:IPQL:Cfum</strain>
    </source>
</reference>
<dbReference type="Proteomes" id="UP001064048">
    <property type="component" value="Chromosome 10"/>
</dbReference>
<keyword evidence="2" id="KW-1185">Reference proteome</keyword>
<name>A0ACC0JF61_CHOFU</name>
<organism evidence="1 2">
    <name type="scientific">Choristoneura fumiferana</name>
    <name type="common">Spruce budworm moth</name>
    <name type="synonym">Archips fumiferana</name>
    <dbReference type="NCBI Taxonomy" id="7141"/>
    <lineage>
        <taxon>Eukaryota</taxon>
        <taxon>Metazoa</taxon>
        <taxon>Ecdysozoa</taxon>
        <taxon>Arthropoda</taxon>
        <taxon>Hexapoda</taxon>
        <taxon>Insecta</taxon>
        <taxon>Pterygota</taxon>
        <taxon>Neoptera</taxon>
        <taxon>Endopterygota</taxon>
        <taxon>Lepidoptera</taxon>
        <taxon>Glossata</taxon>
        <taxon>Ditrysia</taxon>
        <taxon>Tortricoidea</taxon>
        <taxon>Tortricidae</taxon>
        <taxon>Tortricinae</taxon>
        <taxon>Choristoneura</taxon>
    </lineage>
</organism>
<dbReference type="EMBL" id="CM046110">
    <property type="protein sequence ID" value="KAI8422685.1"/>
    <property type="molecule type" value="Genomic_DNA"/>
</dbReference>
<accession>A0ACC0JF61</accession>
<proteinExistence type="predicted"/>
<sequence length="257" mass="27401">MVNMTTNRNPGYHRGGSRTVSTRCAALDPCGSGGAAHSRRAAVPGTLPEYSRALAAHPVFGPMHLALVCAVIIGMPGFAECLRESAVVVADGTFLTVPAGLQAYQLLTLHTVAMGQHYHPVVALMENRRQHLYRAVLQKVWELAGNPEPATVISDYEPALQGALPEVTDAPLHFLQALVKRGSPCAWCGCRYATLAQWPVASGQWPVTSDQWPVASGAAAGGTRARGVRGANRRSNVSRNSIEPPLFSGLLDEYNPS</sequence>